<dbReference type="HOGENOM" id="CLU_1186536_0_0_1"/>
<feature type="region of interest" description="Disordered" evidence="1">
    <location>
        <begin position="1"/>
        <end position="29"/>
    </location>
</feature>
<reference evidence="2 4" key="1">
    <citation type="journal article" date="2011" name="Nature">
        <title>The Medicago genome provides insight into the evolution of rhizobial symbioses.</title>
        <authorList>
            <person name="Young N.D."/>
            <person name="Debelle F."/>
            <person name="Oldroyd G.E."/>
            <person name="Geurts R."/>
            <person name="Cannon S.B."/>
            <person name="Udvardi M.K."/>
            <person name="Benedito V.A."/>
            <person name="Mayer K.F."/>
            <person name="Gouzy J."/>
            <person name="Schoof H."/>
            <person name="Van de Peer Y."/>
            <person name="Proost S."/>
            <person name="Cook D.R."/>
            <person name="Meyers B.C."/>
            <person name="Spannagl M."/>
            <person name="Cheung F."/>
            <person name="De Mita S."/>
            <person name="Krishnakumar V."/>
            <person name="Gundlach H."/>
            <person name="Zhou S."/>
            <person name="Mudge J."/>
            <person name="Bharti A.K."/>
            <person name="Murray J.D."/>
            <person name="Naoumkina M.A."/>
            <person name="Rosen B."/>
            <person name="Silverstein K.A."/>
            <person name="Tang H."/>
            <person name="Rombauts S."/>
            <person name="Zhao P.X."/>
            <person name="Zhou P."/>
            <person name="Barbe V."/>
            <person name="Bardou P."/>
            <person name="Bechner M."/>
            <person name="Bellec A."/>
            <person name="Berger A."/>
            <person name="Berges H."/>
            <person name="Bidwell S."/>
            <person name="Bisseling T."/>
            <person name="Choisne N."/>
            <person name="Couloux A."/>
            <person name="Denny R."/>
            <person name="Deshpande S."/>
            <person name="Dai X."/>
            <person name="Doyle J.J."/>
            <person name="Dudez A.M."/>
            <person name="Farmer A.D."/>
            <person name="Fouteau S."/>
            <person name="Franken C."/>
            <person name="Gibelin C."/>
            <person name="Gish J."/>
            <person name="Goldstein S."/>
            <person name="Gonzalez A.J."/>
            <person name="Green P.J."/>
            <person name="Hallab A."/>
            <person name="Hartog M."/>
            <person name="Hua A."/>
            <person name="Humphray S.J."/>
            <person name="Jeong D.H."/>
            <person name="Jing Y."/>
            <person name="Jocker A."/>
            <person name="Kenton S.M."/>
            <person name="Kim D.J."/>
            <person name="Klee K."/>
            <person name="Lai H."/>
            <person name="Lang C."/>
            <person name="Lin S."/>
            <person name="Macmil S.L."/>
            <person name="Magdelenat G."/>
            <person name="Matthews L."/>
            <person name="McCorrison J."/>
            <person name="Monaghan E.L."/>
            <person name="Mun J.H."/>
            <person name="Najar F.Z."/>
            <person name="Nicholson C."/>
            <person name="Noirot C."/>
            <person name="O'Bleness M."/>
            <person name="Paule C.R."/>
            <person name="Poulain J."/>
            <person name="Prion F."/>
            <person name="Qin B."/>
            <person name="Qu C."/>
            <person name="Retzel E.F."/>
            <person name="Riddle C."/>
            <person name="Sallet E."/>
            <person name="Samain S."/>
            <person name="Samson N."/>
            <person name="Sanders I."/>
            <person name="Saurat O."/>
            <person name="Scarpelli C."/>
            <person name="Schiex T."/>
            <person name="Segurens B."/>
            <person name="Severin A.J."/>
            <person name="Sherrier D.J."/>
            <person name="Shi R."/>
            <person name="Sims S."/>
            <person name="Singer S.R."/>
            <person name="Sinharoy S."/>
            <person name="Sterck L."/>
            <person name="Viollet A."/>
            <person name="Wang B.B."/>
            <person name="Wang K."/>
            <person name="Wang M."/>
            <person name="Wang X."/>
            <person name="Warfsmann J."/>
            <person name="Weissenbach J."/>
            <person name="White D.D."/>
            <person name="White J.D."/>
            <person name="Wiley G.B."/>
            <person name="Wincker P."/>
            <person name="Xing Y."/>
            <person name="Yang L."/>
            <person name="Yao Z."/>
            <person name="Ying F."/>
            <person name="Zhai J."/>
            <person name="Zhou L."/>
            <person name="Zuber A."/>
            <person name="Denarie J."/>
            <person name="Dixon R.A."/>
            <person name="May G.D."/>
            <person name="Schwartz D.C."/>
            <person name="Rogers J."/>
            <person name="Quetier F."/>
            <person name="Town C.D."/>
            <person name="Roe B.A."/>
        </authorList>
    </citation>
    <scope>NUCLEOTIDE SEQUENCE [LARGE SCALE GENOMIC DNA]</scope>
    <source>
        <strain evidence="2">A17</strain>
        <strain evidence="3 4">cv. Jemalong A17</strain>
    </source>
</reference>
<gene>
    <name evidence="2" type="ordered locus">MTR_3g078050</name>
</gene>
<dbReference type="eggNOG" id="KOG0543">
    <property type="taxonomic scope" value="Eukaryota"/>
</dbReference>
<dbReference type="Proteomes" id="UP000002051">
    <property type="component" value="Chromosome 3"/>
</dbReference>
<dbReference type="EnsemblPlants" id="AES71537">
    <property type="protein sequence ID" value="AES71537"/>
    <property type="gene ID" value="MTR_3g078050"/>
</dbReference>
<dbReference type="eggNOG" id="KOG1588">
    <property type="taxonomic scope" value="Eukaryota"/>
</dbReference>
<dbReference type="PaxDb" id="3880-AES71537"/>
<keyword evidence="4" id="KW-1185">Reference proteome</keyword>
<name>G7J5I1_MEDTR</name>
<dbReference type="EMBL" id="CM001219">
    <property type="protein sequence ID" value="AES71537.1"/>
    <property type="molecule type" value="Genomic_DNA"/>
</dbReference>
<accession>G7J5I1</accession>
<sequence length="234" mass="26577">MDISWYDSEGSDASMSALRSDSIPSSKNGIKSVYSDCVQGKESCEMNTKEKIKASRKKLDDGIVLWKVGKYERASKRFKQAVKIIEDGTSFSDDEKKDVRDLKSSCGVHISKCDAMLLYDQQLMKSYEEHRNQGFSDYDRVQFGSVQPSLMPSLDTTSSFTGWNSLSHEGLNVDWQRAPTVSNSHIVKKMLRLDIPHDNHPTGRYLKHYINALSIIRNHRRATQTCGISIFQLL</sequence>
<dbReference type="InterPro" id="IPR050754">
    <property type="entry name" value="FKBP4/5/8-like"/>
</dbReference>
<reference evidence="3" key="3">
    <citation type="submission" date="2015-04" db="UniProtKB">
        <authorList>
            <consortium name="EnsemblPlants"/>
        </authorList>
    </citation>
    <scope>IDENTIFICATION</scope>
    <source>
        <strain evidence="3">cv. Jemalong A17</strain>
    </source>
</reference>
<dbReference type="PANTHER" id="PTHR46512:SF9">
    <property type="entry name" value="PEPTIDYLPROLYL ISOMERASE"/>
    <property type="match status" value="1"/>
</dbReference>
<proteinExistence type="predicted"/>
<feature type="compositionally biased region" description="Polar residues" evidence="1">
    <location>
        <begin position="11"/>
        <end position="29"/>
    </location>
</feature>
<reference evidence="2 4" key="2">
    <citation type="journal article" date="2014" name="BMC Genomics">
        <title>An improved genome release (version Mt4.0) for the model legume Medicago truncatula.</title>
        <authorList>
            <person name="Tang H."/>
            <person name="Krishnakumar V."/>
            <person name="Bidwell S."/>
            <person name="Rosen B."/>
            <person name="Chan A."/>
            <person name="Zhou S."/>
            <person name="Gentzbittel L."/>
            <person name="Childs K.L."/>
            <person name="Yandell M."/>
            <person name="Gundlach H."/>
            <person name="Mayer K.F."/>
            <person name="Schwartz D.C."/>
            <person name="Town C.D."/>
        </authorList>
    </citation>
    <scope>GENOME REANNOTATION</scope>
    <source>
        <strain evidence="3 4">cv. Jemalong A17</strain>
    </source>
</reference>
<evidence type="ECO:0000313" key="2">
    <source>
        <dbReference type="EMBL" id="AES71537.1"/>
    </source>
</evidence>
<dbReference type="STRING" id="3880.G7J5I1"/>
<evidence type="ECO:0000256" key="1">
    <source>
        <dbReference type="SAM" id="MobiDB-lite"/>
    </source>
</evidence>
<dbReference type="AlphaFoldDB" id="G7J5I1"/>
<dbReference type="PANTHER" id="PTHR46512">
    <property type="entry name" value="PEPTIDYLPROLYL ISOMERASE"/>
    <property type="match status" value="1"/>
</dbReference>
<dbReference type="InterPro" id="IPR011990">
    <property type="entry name" value="TPR-like_helical_dom_sf"/>
</dbReference>
<evidence type="ECO:0000313" key="3">
    <source>
        <dbReference type="EnsemblPlants" id="AES71537"/>
    </source>
</evidence>
<evidence type="ECO:0000313" key="4">
    <source>
        <dbReference type="Proteomes" id="UP000002051"/>
    </source>
</evidence>
<dbReference type="Gene3D" id="1.25.40.10">
    <property type="entry name" value="Tetratricopeptide repeat domain"/>
    <property type="match status" value="1"/>
</dbReference>
<protein>
    <submittedName>
        <fullName evidence="2 3">Uncharacterized protein</fullName>
    </submittedName>
</protein>
<organism evidence="2 4">
    <name type="scientific">Medicago truncatula</name>
    <name type="common">Barrel medic</name>
    <name type="synonym">Medicago tribuloides</name>
    <dbReference type="NCBI Taxonomy" id="3880"/>
    <lineage>
        <taxon>Eukaryota</taxon>
        <taxon>Viridiplantae</taxon>
        <taxon>Streptophyta</taxon>
        <taxon>Embryophyta</taxon>
        <taxon>Tracheophyta</taxon>
        <taxon>Spermatophyta</taxon>
        <taxon>Magnoliopsida</taxon>
        <taxon>eudicotyledons</taxon>
        <taxon>Gunneridae</taxon>
        <taxon>Pentapetalae</taxon>
        <taxon>rosids</taxon>
        <taxon>fabids</taxon>
        <taxon>Fabales</taxon>
        <taxon>Fabaceae</taxon>
        <taxon>Papilionoideae</taxon>
        <taxon>50 kb inversion clade</taxon>
        <taxon>NPAAA clade</taxon>
        <taxon>Hologalegina</taxon>
        <taxon>IRL clade</taxon>
        <taxon>Trifolieae</taxon>
        <taxon>Medicago</taxon>
    </lineage>
</organism>